<reference evidence="2 3" key="1">
    <citation type="submission" date="2017-03" db="EMBL/GenBank/DDBJ databases">
        <title>Genome Survey of Euroglyphus maynei.</title>
        <authorList>
            <person name="Arlian L.G."/>
            <person name="Morgan M.S."/>
            <person name="Rider S.D."/>
        </authorList>
    </citation>
    <scope>NUCLEOTIDE SEQUENCE [LARGE SCALE GENOMIC DNA]</scope>
    <source>
        <strain evidence="2">Arlian Lab</strain>
        <tissue evidence="2">Whole body</tissue>
    </source>
</reference>
<dbReference type="Proteomes" id="UP000194236">
    <property type="component" value="Unassembled WGS sequence"/>
</dbReference>
<dbReference type="AlphaFoldDB" id="A0A1Y3AZS3"/>
<sequence length="195" mass="22691">MPGIHNMTMMMGHFNQSMYPYTYPYAYPYSYPYPHYYQYPYNYYYNYYQQYPYMMNMMNTTSMFPNNHNNGAMVPPAQPIAPMQQQQQHQQQPTPPINHQQYRPNYSQYAASTMNMQKTNTAPSMGYSMPVSASYSMLPSTTIQSQPQLSSIYGSNMSPMKSTYPTSGQPSSLYSQTLSWQPSSSHSQTQQQQQQ</sequence>
<accession>A0A1Y3AZS3</accession>
<proteinExistence type="predicted"/>
<name>A0A1Y3AZS3_EURMA</name>
<feature type="region of interest" description="Disordered" evidence="1">
    <location>
        <begin position="150"/>
        <end position="195"/>
    </location>
</feature>
<evidence type="ECO:0000313" key="3">
    <source>
        <dbReference type="Proteomes" id="UP000194236"/>
    </source>
</evidence>
<dbReference type="EMBL" id="MUJZ01048997">
    <property type="protein sequence ID" value="OTF74031.1"/>
    <property type="molecule type" value="Genomic_DNA"/>
</dbReference>
<evidence type="ECO:0000256" key="1">
    <source>
        <dbReference type="SAM" id="MobiDB-lite"/>
    </source>
</evidence>
<protein>
    <submittedName>
        <fullName evidence="2">Uncharacterized protein</fullName>
    </submittedName>
</protein>
<feature type="non-terminal residue" evidence="2">
    <location>
        <position position="195"/>
    </location>
</feature>
<gene>
    <name evidence="2" type="ORF">BLA29_011319</name>
</gene>
<comment type="caution">
    <text evidence="2">The sequence shown here is derived from an EMBL/GenBank/DDBJ whole genome shotgun (WGS) entry which is preliminary data.</text>
</comment>
<organism evidence="2 3">
    <name type="scientific">Euroglyphus maynei</name>
    <name type="common">Mayne's house dust mite</name>
    <dbReference type="NCBI Taxonomy" id="6958"/>
    <lineage>
        <taxon>Eukaryota</taxon>
        <taxon>Metazoa</taxon>
        <taxon>Ecdysozoa</taxon>
        <taxon>Arthropoda</taxon>
        <taxon>Chelicerata</taxon>
        <taxon>Arachnida</taxon>
        <taxon>Acari</taxon>
        <taxon>Acariformes</taxon>
        <taxon>Sarcoptiformes</taxon>
        <taxon>Astigmata</taxon>
        <taxon>Psoroptidia</taxon>
        <taxon>Analgoidea</taxon>
        <taxon>Pyroglyphidae</taxon>
        <taxon>Pyroglyphinae</taxon>
        <taxon>Euroglyphus</taxon>
    </lineage>
</organism>
<feature type="compositionally biased region" description="Low complexity" evidence="1">
    <location>
        <begin position="175"/>
        <end position="195"/>
    </location>
</feature>
<evidence type="ECO:0000313" key="2">
    <source>
        <dbReference type="EMBL" id="OTF74031.1"/>
    </source>
</evidence>
<keyword evidence="3" id="KW-1185">Reference proteome</keyword>
<feature type="compositionally biased region" description="Polar residues" evidence="1">
    <location>
        <begin position="150"/>
        <end position="174"/>
    </location>
</feature>